<dbReference type="Proteomes" id="UP000182658">
    <property type="component" value="Unassembled WGS sequence"/>
</dbReference>
<evidence type="ECO:0000256" key="1">
    <source>
        <dbReference type="SAM" id="MobiDB-lite"/>
    </source>
</evidence>
<dbReference type="InParanoid" id="A0A1J7I4C2"/>
<evidence type="ECO:0000313" key="2">
    <source>
        <dbReference type="EMBL" id="OIW22374.1"/>
    </source>
</evidence>
<gene>
    <name evidence="2" type="ORF">CONLIGDRAFT_687628</name>
</gene>
<protein>
    <submittedName>
        <fullName evidence="2">Uncharacterized protein</fullName>
    </submittedName>
</protein>
<sequence length="171" mass="19163">MSANTTTEVSSEDAVLNAQIIAIDKTNAVLHNYIQTIYAGLTAHLAEYSDMSDKIQQWMDQQGDRMSLAQKQELWEKKVALYAMMKEMRKQFGDDVVNLFKMDDSGGKVWGEVIDQAQEGKEKKEAREREQAVEEKDGEQSKDEQEDAAGVGGYNDDAEEGNKEEDTVSGD</sequence>
<proteinExistence type="predicted"/>
<evidence type="ECO:0000313" key="3">
    <source>
        <dbReference type="Proteomes" id="UP000182658"/>
    </source>
</evidence>
<dbReference type="AlphaFoldDB" id="A0A1J7I4C2"/>
<keyword evidence="3" id="KW-1185">Reference proteome</keyword>
<feature type="compositionally biased region" description="Basic and acidic residues" evidence="1">
    <location>
        <begin position="160"/>
        <end position="171"/>
    </location>
</feature>
<accession>A0A1J7I4C2</accession>
<organism evidence="2 3">
    <name type="scientific">Coniochaeta ligniaria NRRL 30616</name>
    <dbReference type="NCBI Taxonomy" id="1408157"/>
    <lineage>
        <taxon>Eukaryota</taxon>
        <taxon>Fungi</taxon>
        <taxon>Dikarya</taxon>
        <taxon>Ascomycota</taxon>
        <taxon>Pezizomycotina</taxon>
        <taxon>Sordariomycetes</taxon>
        <taxon>Sordariomycetidae</taxon>
        <taxon>Coniochaetales</taxon>
        <taxon>Coniochaetaceae</taxon>
        <taxon>Coniochaeta</taxon>
    </lineage>
</organism>
<feature type="compositionally biased region" description="Basic and acidic residues" evidence="1">
    <location>
        <begin position="118"/>
        <end position="143"/>
    </location>
</feature>
<dbReference type="EMBL" id="KV875118">
    <property type="protein sequence ID" value="OIW22374.1"/>
    <property type="molecule type" value="Genomic_DNA"/>
</dbReference>
<name>A0A1J7I4C2_9PEZI</name>
<feature type="region of interest" description="Disordered" evidence="1">
    <location>
        <begin position="117"/>
        <end position="171"/>
    </location>
</feature>
<reference evidence="2 3" key="1">
    <citation type="submission" date="2016-10" db="EMBL/GenBank/DDBJ databases">
        <title>Draft genome sequence of Coniochaeta ligniaria NRRL30616, a lignocellulolytic fungus for bioabatement of inhibitors in plant biomass hydrolysates.</title>
        <authorList>
            <consortium name="DOE Joint Genome Institute"/>
            <person name="Jimenez D.J."/>
            <person name="Hector R.E."/>
            <person name="Riley R."/>
            <person name="Sun H."/>
            <person name="Grigoriev I.V."/>
            <person name="Van Elsas J.D."/>
            <person name="Nichols N.N."/>
        </authorList>
    </citation>
    <scope>NUCLEOTIDE SEQUENCE [LARGE SCALE GENOMIC DNA]</scope>
    <source>
        <strain evidence="2 3">NRRL 30616</strain>
    </source>
</reference>